<feature type="region of interest" description="Disordered" evidence="1">
    <location>
        <begin position="50"/>
        <end position="73"/>
    </location>
</feature>
<dbReference type="AlphaFoldDB" id="A0AAV7MX27"/>
<name>A0AAV7MX27_PLEWA</name>
<reference evidence="2" key="1">
    <citation type="journal article" date="2022" name="bioRxiv">
        <title>Sequencing and chromosome-scale assembly of the giantPleurodeles waltlgenome.</title>
        <authorList>
            <person name="Brown T."/>
            <person name="Elewa A."/>
            <person name="Iarovenko S."/>
            <person name="Subramanian E."/>
            <person name="Araus A.J."/>
            <person name="Petzold A."/>
            <person name="Susuki M."/>
            <person name="Suzuki K.-i.T."/>
            <person name="Hayashi T."/>
            <person name="Toyoda A."/>
            <person name="Oliveira C."/>
            <person name="Osipova E."/>
            <person name="Leigh N.D."/>
            <person name="Simon A."/>
            <person name="Yun M.H."/>
        </authorList>
    </citation>
    <scope>NUCLEOTIDE SEQUENCE</scope>
    <source>
        <strain evidence="2">20211129_DDA</strain>
        <tissue evidence="2">Liver</tissue>
    </source>
</reference>
<evidence type="ECO:0000256" key="1">
    <source>
        <dbReference type="SAM" id="MobiDB-lite"/>
    </source>
</evidence>
<feature type="region of interest" description="Disordered" evidence="1">
    <location>
        <begin position="167"/>
        <end position="191"/>
    </location>
</feature>
<proteinExistence type="predicted"/>
<dbReference type="Proteomes" id="UP001066276">
    <property type="component" value="Chromosome 9"/>
</dbReference>
<comment type="caution">
    <text evidence="2">The sequence shown here is derived from an EMBL/GenBank/DDBJ whole genome shotgun (WGS) entry which is preliminary data.</text>
</comment>
<dbReference type="EMBL" id="JANPWB010000013">
    <property type="protein sequence ID" value="KAJ1107714.1"/>
    <property type="molecule type" value="Genomic_DNA"/>
</dbReference>
<keyword evidence="3" id="KW-1185">Reference proteome</keyword>
<evidence type="ECO:0000313" key="2">
    <source>
        <dbReference type="EMBL" id="KAJ1107714.1"/>
    </source>
</evidence>
<sequence>MADAKVRQALALLQQAGHLDLVRPEAFGPVRTGRRASAVVVAAVVACLPPRAEGPKPRGNSGSAAGPKGPHFPKVAHHVSVEWQRGSNGSGAWGGYSGEEEPAGGWTPKVPTCVYGAQSGRVGEWLAGIVEAVEDGDGEGGSSDGIMVEVSSNSGTPDLCWQEPLDFEEEEPSEQGAARPPWQEEKPGPGAAGWITSAGRRTGWREAADAPAGWCGGKGFAPTGGSSVRAHQVYTGLRGLFLLDVRDVVVMDGMVNKRWLSGDWGGRMRAALRKGNL</sequence>
<protein>
    <submittedName>
        <fullName evidence="2">Uncharacterized protein</fullName>
    </submittedName>
</protein>
<evidence type="ECO:0000313" key="3">
    <source>
        <dbReference type="Proteomes" id="UP001066276"/>
    </source>
</evidence>
<gene>
    <name evidence="2" type="ORF">NDU88_005103</name>
</gene>
<accession>A0AAV7MX27</accession>
<organism evidence="2 3">
    <name type="scientific">Pleurodeles waltl</name>
    <name type="common">Iberian ribbed newt</name>
    <dbReference type="NCBI Taxonomy" id="8319"/>
    <lineage>
        <taxon>Eukaryota</taxon>
        <taxon>Metazoa</taxon>
        <taxon>Chordata</taxon>
        <taxon>Craniata</taxon>
        <taxon>Vertebrata</taxon>
        <taxon>Euteleostomi</taxon>
        <taxon>Amphibia</taxon>
        <taxon>Batrachia</taxon>
        <taxon>Caudata</taxon>
        <taxon>Salamandroidea</taxon>
        <taxon>Salamandridae</taxon>
        <taxon>Pleurodelinae</taxon>
        <taxon>Pleurodeles</taxon>
    </lineage>
</organism>